<dbReference type="Gene3D" id="1.10.150.910">
    <property type="match status" value="1"/>
</dbReference>
<dbReference type="EMBL" id="LASV01000544">
    <property type="protein sequence ID" value="KKA17834.1"/>
    <property type="molecule type" value="Genomic_DNA"/>
</dbReference>
<feature type="domain" description="RSE1/DDB1/CPSF1 second beta-propeller" evidence="13">
    <location>
        <begin position="584"/>
        <end position="975"/>
    </location>
</feature>
<dbReference type="Pfam" id="PF10433">
    <property type="entry name" value="Beta-prop_RSE1_1st"/>
    <property type="match status" value="1"/>
</dbReference>
<comment type="similarity">
    <text evidence="6">Belongs to the CFT1 family.</text>
</comment>
<feature type="compositionally biased region" description="Acidic residues" evidence="10">
    <location>
        <begin position="483"/>
        <end position="496"/>
    </location>
</feature>
<evidence type="ECO:0000313" key="14">
    <source>
        <dbReference type="EMBL" id="KKA17834.1"/>
    </source>
</evidence>
<dbReference type="InterPro" id="IPR015943">
    <property type="entry name" value="WD40/YVTN_repeat-like_dom_sf"/>
</dbReference>
<evidence type="ECO:0000259" key="12">
    <source>
        <dbReference type="Pfam" id="PF10433"/>
    </source>
</evidence>
<evidence type="ECO:0000256" key="9">
    <source>
        <dbReference type="ARBA" id="ARBA00041264"/>
    </source>
</evidence>
<dbReference type="PANTHER" id="PTHR10644">
    <property type="entry name" value="DNA REPAIR/RNA PROCESSING CPSF FAMILY"/>
    <property type="match status" value="1"/>
</dbReference>
<name>A0A0F4YHZ1_RASE3</name>
<keyword evidence="15" id="KW-1185">Reference proteome</keyword>
<comment type="caution">
    <text evidence="14">The sequence shown here is derived from an EMBL/GenBank/DDBJ whole genome shotgun (WGS) entry which is preliminary data.</text>
</comment>
<dbReference type="GO" id="GO:0005634">
    <property type="term" value="C:nucleus"/>
    <property type="evidence" value="ECO:0007669"/>
    <property type="project" value="UniProtKB-SubCell"/>
</dbReference>
<evidence type="ECO:0000259" key="13">
    <source>
        <dbReference type="Pfam" id="PF23726"/>
    </source>
</evidence>
<dbReference type="GO" id="GO:0003723">
    <property type="term" value="F:RNA binding"/>
    <property type="evidence" value="ECO:0007669"/>
    <property type="project" value="UniProtKB-KW"/>
</dbReference>
<dbReference type="Gene3D" id="2.130.10.10">
    <property type="entry name" value="YVTN repeat-like/Quinoprotein amine dehydrogenase"/>
    <property type="match status" value="2"/>
</dbReference>
<dbReference type="OrthoDB" id="6109at2759"/>
<comment type="subcellular location">
    <subcellularLocation>
        <location evidence="1">Nucleus</location>
    </subcellularLocation>
</comment>
<evidence type="ECO:0000256" key="4">
    <source>
        <dbReference type="ARBA" id="ARBA00023242"/>
    </source>
</evidence>
<evidence type="ECO:0000256" key="3">
    <source>
        <dbReference type="ARBA" id="ARBA00022884"/>
    </source>
</evidence>
<dbReference type="InterPro" id="IPR050358">
    <property type="entry name" value="RSE1/DDB1/CFT1"/>
</dbReference>
<feature type="compositionally biased region" description="Basic and acidic residues" evidence="10">
    <location>
        <begin position="220"/>
        <end position="237"/>
    </location>
</feature>
<dbReference type="Pfam" id="PF03178">
    <property type="entry name" value="CPSF_A"/>
    <property type="match status" value="1"/>
</dbReference>
<reference evidence="14 15" key="1">
    <citation type="submission" date="2015-04" db="EMBL/GenBank/DDBJ databases">
        <authorList>
            <person name="Heijne W.H."/>
            <person name="Fedorova N.D."/>
            <person name="Nierman W.C."/>
            <person name="Vollebregt A.W."/>
            <person name="Zhao Z."/>
            <person name="Wu L."/>
            <person name="Kumar M."/>
            <person name="Stam H."/>
            <person name="van den Berg M.A."/>
            <person name="Pel H.J."/>
        </authorList>
    </citation>
    <scope>NUCLEOTIDE SEQUENCE [LARGE SCALE GENOMIC DNA]</scope>
    <source>
        <strain evidence="14 15">CBS 393.64</strain>
    </source>
</reference>
<evidence type="ECO:0000256" key="7">
    <source>
        <dbReference type="ARBA" id="ARBA00039187"/>
    </source>
</evidence>
<feature type="domain" description="RSE1/DDB1/CPSF1 C-terminal" evidence="11">
    <location>
        <begin position="1055"/>
        <end position="1379"/>
    </location>
</feature>
<organism evidence="14 15">
    <name type="scientific">Rasamsonia emersonii (strain ATCC 16479 / CBS 393.64 / IMI 116815)</name>
    <dbReference type="NCBI Taxonomy" id="1408163"/>
    <lineage>
        <taxon>Eukaryota</taxon>
        <taxon>Fungi</taxon>
        <taxon>Dikarya</taxon>
        <taxon>Ascomycota</taxon>
        <taxon>Pezizomycotina</taxon>
        <taxon>Eurotiomycetes</taxon>
        <taxon>Eurotiomycetidae</taxon>
        <taxon>Eurotiales</taxon>
        <taxon>Trichocomaceae</taxon>
        <taxon>Rasamsonia</taxon>
    </lineage>
</organism>
<dbReference type="FunFam" id="2.130.10.10:FF:000625">
    <property type="entry name" value="mRNA cleavage and polyadenylation factor subunit"/>
    <property type="match status" value="1"/>
</dbReference>
<evidence type="ECO:0000259" key="11">
    <source>
        <dbReference type="Pfam" id="PF03178"/>
    </source>
</evidence>
<feature type="region of interest" description="Disordered" evidence="10">
    <location>
        <begin position="211"/>
        <end position="237"/>
    </location>
</feature>
<dbReference type="RefSeq" id="XP_013324446.1">
    <property type="nucleotide sequence ID" value="XM_013468992.1"/>
</dbReference>
<gene>
    <name evidence="14" type="ORF">T310_8221</name>
</gene>
<dbReference type="InterPro" id="IPR004871">
    <property type="entry name" value="RSE1/DDB1/CPSF1_C"/>
</dbReference>
<dbReference type="GO" id="GO:0006397">
    <property type="term" value="P:mRNA processing"/>
    <property type="evidence" value="ECO:0007669"/>
    <property type="project" value="UniProtKB-KW"/>
</dbReference>
<feature type="region of interest" description="Disordered" evidence="10">
    <location>
        <begin position="470"/>
        <end position="496"/>
    </location>
</feature>
<evidence type="ECO:0000256" key="1">
    <source>
        <dbReference type="ARBA" id="ARBA00004123"/>
    </source>
</evidence>
<dbReference type="InterPro" id="IPR018846">
    <property type="entry name" value="Beta-prop_RSE1/DDB1/CPSF1_1st"/>
</dbReference>
<accession>A0A0F4YHZ1</accession>
<dbReference type="Pfam" id="PF23726">
    <property type="entry name" value="Beta-prop_RSE1_2nd"/>
    <property type="match status" value="1"/>
</dbReference>
<dbReference type="STRING" id="1408163.A0A0F4YHZ1"/>
<evidence type="ECO:0000256" key="10">
    <source>
        <dbReference type="SAM" id="MobiDB-lite"/>
    </source>
</evidence>
<dbReference type="FunFam" id="2.130.10.10:FF:000788">
    <property type="entry name" value="mRNA cleavage and polyadenylation factor subunit"/>
    <property type="match status" value="1"/>
</dbReference>
<keyword evidence="2" id="KW-0507">mRNA processing</keyword>
<dbReference type="InterPro" id="IPR058543">
    <property type="entry name" value="Beta-prop_RSE1/DDB1/CPSF1_2nd"/>
</dbReference>
<evidence type="ECO:0000256" key="6">
    <source>
        <dbReference type="ARBA" id="ARBA00038304"/>
    </source>
</evidence>
<evidence type="ECO:0000256" key="5">
    <source>
        <dbReference type="ARBA" id="ARBA00037232"/>
    </source>
</evidence>
<keyword evidence="4" id="KW-0539">Nucleus</keyword>
<keyword evidence="3" id="KW-0694">RNA-binding</keyword>
<comment type="function">
    <text evidence="5">RNA-binding component of the cleavage and polyadenylation factor (CPF) complex, which plays a key role in polyadenylation-dependent pre-mRNA 3'-end formation and cooperates with cleavage factors including the CFIA complex and NAB4/CFIB. Involved in poly(A) site recognition. May be involved in coupling transcription termination and mRNA 3'-end formation.</text>
</comment>
<evidence type="ECO:0000256" key="2">
    <source>
        <dbReference type="ARBA" id="ARBA00022664"/>
    </source>
</evidence>
<protein>
    <recommendedName>
        <fullName evidence="8">Protein CFT1</fullName>
    </recommendedName>
    <alternativeName>
        <fullName evidence="9">Cleavage factor two protein 1</fullName>
    </alternativeName>
    <alternativeName>
        <fullName evidence="7">Protein cft1</fullName>
    </alternativeName>
</protein>
<dbReference type="GeneID" id="25320481"/>
<feature type="domain" description="RSE1/DDB1/CPSF1 first beta-propeller" evidence="12">
    <location>
        <begin position="39"/>
        <end position="466"/>
    </location>
</feature>
<sequence>MLSSVESRSPLGLCVCDSLQLDPDSRMQCYTELLPPSGVTHALSAPFLSPTANNLVVVKTSLLQIFTLVNVASELDAREAEDKASRIETSQDTKLHLIAEYDLSGTVTDICRVKILNSKSGGDALLLAFRNAKLSLIEWDPDRHGISTISIHYYEKEDVTRSPWVPNLSTCGSHLTVDPSSRCAVLNFGLRNLAILPFHQAGDDLVMDDYDPDLDEEPADHEMKDVVQSEKKDERKDSLTYQTPYAASFVLPMTALDPALLHPISLAFLHEYREPTFGILYSQVATSSALLSERKDVVFYSVFTLDLEQRASTTLLSVARLPSDLFKIVALPPPVGGALLVGSNELIHVDQAGKTNAVGVNEFARQVSSFSMADQSDLALRLEGCVVEHLGNENGDVILLLSSGEMMLVSFKLDGRSVSGLSIHPIANGGTIMNAAASCSAVLGSGKLFFGSEDADSILVEWSNVSSSTKRARVQDADQQPEFSDEDGDDNDAYEDDLYSAAPKVSSDHRPSVDNSIAGGYNFRVLDTLTNIGPLRDIALGKASAKAADGDRNVSSVTADLELVASQGSDKSGGLVLLKREIDPSVISSFEIDNAESVWSVSVSEAKSKTSNDGGSSVQKGADSYVILAKSTSTDKEESVVHAVKGKSLEAFRAPEFNPNEDCTVDVGTLAGGTRVVQVLTGEVRIYDSSLGLAQIYPVWDEDTSDERIAVSASFADPYLLILRDDASVLLLQADESGDLDEVPLNDEISSKSWLSGCLYADNSGMFSPIETDSQGNIHLFLLNAECKLFIFRLPSTDLVSVIEGVDYVLPILSAEPPPRRSSTRETITEILVADIGESYCKSPYLILRTGTDDLVIYRPFRINDDLGKDPSSLKFLKEVNHTLPKVPSVASSKTSSGGQRRTKSLRRLPDISGLSAVFMPGASPSFVIRTSKSMPHLVSLRGGFVRGLSDFNAAGCEKGFIYVDSHNVVRTCQLPDDTQFDFPWTVRRVPLGEQVDHLTYSTSSDTYVLGTSYKADFRLPEDDELHPEWRNEDLPKLGETPEPEELVCHRQVCYPLSAAERVMAVENINLEISEQTRERKDVIVVGTTFAQGEDVAARGCVYVFDVIEVVPDPERPETNLKLKLIGKESVKGAVTAISGIGGQGFLIVAQGQKCMVRGLKNDGSLLPVAFIDVQCYVSVLKELRGTGMCIIGDALKGLWFTGYSEEPYKMTLFGKDMDELEVVAADFLPDGKKLYIIVCDGDCNLHVLQYDPEDPKSSNGDRLLNRSTFHMGHFASTVTLLPRTAVSSELAMSDSDEMSIDAYVPLHQVLITTQTGSVGLVTSVSEESYRRLSALQSQLSNTLEHPCGLNPRAYRAVESDGIGGRGMIDGTLLYRWLDLSRQRKTEIASRVGADEWEIRADLEAIGGSGLGYL</sequence>
<evidence type="ECO:0000313" key="15">
    <source>
        <dbReference type="Proteomes" id="UP000053958"/>
    </source>
</evidence>
<proteinExistence type="inferred from homology"/>
<evidence type="ECO:0000256" key="8">
    <source>
        <dbReference type="ARBA" id="ARBA00039443"/>
    </source>
</evidence>
<dbReference type="Proteomes" id="UP000053958">
    <property type="component" value="Unassembled WGS sequence"/>
</dbReference>